<dbReference type="Proteomes" id="UP001143856">
    <property type="component" value="Unassembled WGS sequence"/>
</dbReference>
<reference evidence="1" key="1">
    <citation type="submission" date="2022-10" db="EMBL/GenBank/DDBJ databases">
        <title>Genome Sequence of Xylaria curta.</title>
        <authorList>
            <person name="Buettner E."/>
        </authorList>
    </citation>
    <scope>NUCLEOTIDE SEQUENCE</scope>
    <source>
        <strain evidence="1">Babe10</strain>
    </source>
</reference>
<gene>
    <name evidence="1" type="ORF">NUW58_g3548</name>
</gene>
<accession>A0ACC1PAF6</accession>
<name>A0ACC1PAF6_9PEZI</name>
<evidence type="ECO:0000313" key="2">
    <source>
        <dbReference type="Proteomes" id="UP001143856"/>
    </source>
</evidence>
<protein>
    <submittedName>
        <fullName evidence="1">Uncharacterized protein</fullName>
    </submittedName>
</protein>
<dbReference type="EMBL" id="JAPDGR010000545">
    <property type="protein sequence ID" value="KAJ2989287.1"/>
    <property type="molecule type" value="Genomic_DNA"/>
</dbReference>
<proteinExistence type="predicted"/>
<sequence length="920" mass="105342">MTVCIQGCVRTACGNEVGEGNLVYGLLTIPGGAWYFGYDVTIEEVQIFWYPLTSLPLDSAAASVLFRLWNVNSTTLQENPDMRVLGVQPVLEQEIDLNEFEDPAYVFKQKLNLEFNEFLVFGFEGTGPALGEQEKTGNDGLSEKLSTMQAELEKARKESREDVSSLQAAFNAERLAKQKAFDAEKARLQVGFEAKEAELQREVQDKTRYLEKALGNATRELEKAKRDKEHVEKLYVARQAVEMTLKEENLQLSQERDEIETKFQKLENETYSLNQDLQDVKTANEKQRGLITALEADNANIRAELANLLQTVVPENKQLKDEISMLQDAVKVVEADLEDEKTKVVEEIARSTRFESTNRSLGQQLRKAKNDLAYSENKRSRLEGENDRATARLEALQAETSKRQEQIQHLTQNLRAEKASHEEAISERDRLQELMLKELSDADRNISDMHLKIAVLEKRAESAIAEKNDLNMANLELKDHLSYEIVERQAAEKSNERLRTEVDELRSLVDAVEEKVSVLESDLSAAKSKLGSYDLILKELRERYAKVLFNLKSEKFKSAEAERRFEALDSITKAKISKLTGDLEGGRAEAKRFSDLCDSTKAELEETKQKQATANFGSEKQARQLKTAIEQTRKLEAELEKAFQRWLKYDKERLYEQLDNEREAHGRCKEALETAKAEHAVDVSRLESEVQRMDGEIKSKDDKIHQQTDSIINLEGKYQWEQGLKAVLEGKVQDLETQVTQLGASLTDERNSRMQFESWYNQEASSHTYTRQSLANETQRANNNGDQLNHTNTQLNYANNQLSQQRNKLSQANSDLEYERNRVVWASSELNDKKNELQQAKITISNNKAKIRTLENSSKHDSCVTKNSVDTVIGSYERLYDFAMRKGSRKGRYTLHKAHYPDGFGRSNGKYFVRFRDEYF</sequence>
<organism evidence="1 2">
    <name type="scientific">Xylaria curta</name>
    <dbReference type="NCBI Taxonomy" id="42375"/>
    <lineage>
        <taxon>Eukaryota</taxon>
        <taxon>Fungi</taxon>
        <taxon>Dikarya</taxon>
        <taxon>Ascomycota</taxon>
        <taxon>Pezizomycotina</taxon>
        <taxon>Sordariomycetes</taxon>
        <taxon>Xylariomycetidae</taxon>
        <taxon>Xylariales</taxon>
        <taxon>Xylariaceae</taxon>
        <taxon>Xylaria</taxon>
    </lineage>
</organism>
<evidence type="ECO:0000313" key="1">
    <source>
        <dbReference type="EMBL" id="KAJ2989287.1"/>
    </source>
</evidence>
<keyword evidence="2" id="KW-1185">Reference proteome</keyword>
<comment type="caution">
    <text evidence="1">The sequence shown here is derived from an EMBL/GenBank/DDBJ whole genome shotgun (WGS) entry which is preliminary data.</text>
</comment>